<accession>W9XJT7</accession>
<dbReference type="GeneID" id="19163441"/>
<reference evidence="3 4" key="1">
    <citation type="submission" date="2013-03" db="EMBL/GenBank/DDBJ databases">
        <title>The Genome Sequence of Capronia coronata CBS 617.96.</title>
        <authorList>
            <consortium name="The Broad Institute Genomics Platform"/>
            <person name="Cuomo C."/>
            <person name="de Hoog S."/>
            <person name="Gorbushina A."/>
            <person name="Walker B."/>
            <person name="Young S.K."/>
            <person name="Zeng Q."/>
            <person name="Gargeya S."/>
            <person name="Fitzgerald M."/>
            <person name="Haas B."/>
            <person name="Abouelleil A."/>
            <person name="Allen A.W."/>
            <person name="Alvarado L."/>
            <person name="Arachchi H.M."/>
            <person name="Berlin A.M."/>
            <person name="Chapman S.B."/>
            <person name="Gainer-Dewar J."/>
            <person name="Goldberg J."/>
            <person name="Griggs A."/>
            <person name="Gujja S."/>
            <person name="Hansen M."/>
            <person name="Howarth C."/>
            <person name="Imamovic A."/>
            <person name="Ireland A."/>
            <person name="Larimer J."/>
            <person name="McCowan C."/>
            <person name="Murphy C."/>
            <person name="Pearson M."/>
            <person name="Poon T.W."/>
            <person name="Priest M."/>
            <person name="Roberts A."/>
            <person name="Saif S."/>
            <person name="Shea T."/>
            <person name="Sisk P."/>
            <person name="Sykes S."/>
            <person name="Wortman J."/>
            <person name="Nusbaum C."/>
            <person name="Birren B."/>
        </authorList>
    </citation>
    <scope>NUCLEOTIDE SEQUENCE [LARGE SCALE GENOMIC DNA]</scope>
    <source>
        <strain evidence="3 4">CBS 617.96</strain>
    </source>
</reference>
<dbReference type="eggNOG" id="ENOG502SJEH">
    <property type="taxonomic scope" value="Eukaryota"/>
</dbReference>
<dbReference type="AlphaFoldDB" id="W9XJT7"/>
<feature type="transmembrane region" description="Helical" evidence="1">
    <location>
        <begin position="488"/>
        <end position="507"/>
    </location>
</feature>
<comment type="caution">
    <text evidence="3">The sequence shown here is derived from an EMBL/GenBank/DDBJ whole genome shotgun (WGS) entry which is preliminary data.</text>
</comment>
<evidence type="ECO:0000313" key="3">
    <source>
        <dbReference type="EMBL" id="EXJ80448.1"/>
    </source>
</evidence>
<name>W9XJT7_9EURO</name>
<dbReference type="Pfam" id="PF26616">
    <property type="entry name" value="CorA-like"/>
    <property type="match status" value="1"/>
</dbReference>
<dbReference type="OrthoDB" id="5396681at2759"/>
<keyword evidence="1" id="KW-1133">Transmembrane helix</keyword>
<keyword evidence="4" id="KW-1185">Reference proteome</keyword>
<gene>
    <name evidence="3" type="ORF">A1O1_08593</name>
</gene>
<dbReference type="RefSeq" id="XP_007727642.1">
    <property type="nucleotide sequence ID" value="XM_007729452.1"/>
</dbReference>
<keyword evidence="1" id="KW-0812">Transmembrane</keyword>
<organism evidence="3 4">
    <name type="scientific">Capronia coronata CBS 617.96</name>
    <dbReference type="NCBI Taxonomy" id="1182541"/>
    <lineage>
        <taxon>Eukaryota</taxon>
        <taxon>Fungi</taxon>
        <taxon>Dikarya</taxon>
        <taxon>Ascomycota</taxon>
        <taxon>Pezizomycotina</taxon>
        <taxon>Eurotiomycetes</taxon>
        <taxon>Chaetothyriomycetidae</taxon>
        <taxon>Chaetothyriales</taxon>
        <taxon>Herpotrichiellaceae</taxon>
        <taxon>Capronia</taxon>
    </lineage>
</organism>
<proteinExistence type="predicted"/>
<dbReference type="HOGENOM" id="CLU_025521_1_0_1"/>
<evidence type="ECO:0000259" key="2">
    <source>
        <dbReference type="Pfam" id="PF26616"/>
    </source>
</evidence>
<evidence type="ECO:0000256" key="1">
    <source>
        <dbReference type="SAM" id="Phobius"/>
    </source>
</evidence>
<keyword evidence="1" id="KW-0472">Membrane</keyword>
<dbReference type="InterPro" id="IPR058257">
    <property type="entry name" value="CorA-like_dom"/>
</dbReference>
<evidence type="ECO:0000313" key="4">
    <source>
        <dbReference type="Proteomes" id="UP000019484"/>
    </source>
</evidence>
<dbReference type="Proteomes" id="UP000019484">
    <property type="component" value="Unassembled WGS sequence"/>
</dbReference>
<protein>
    <recommendedName>
        <fullName evidence="2">CorA-like transporter domain-containing protein</fullName>
    </recommendedName>
</protein>
<feature type="domain" description="CorA-like transporter" evidence="2">
    <location>
        <begin position="13"/>
        <end position="307"/>
    </location>
</feature>
<dbReference type="EMBL" id="AMWN01000008">
    <property type="protein sequence ID" value="EXJ80448.1"/>
    <property type="molecule type" value="Genomic_DNA"/>
</dbReference>
<dbReference type="STRING" id="1182541.W9XJT7"/>
<feature type="transmembrane region" description="Helical" evidence="1">
    <location>
        <begin position="438"/>
        <end position="460"/>
    </location>
</feature>
<dbReference type="Gene3D" id="1.20.58.340">
    <property type="entry name" value="Magnesium transport protein CorA, transmembrane region"/>
    <property type="match status" value="1"/>
</dbReference>
<sequence length="552" mass="63781">MQTLQLPTIFQRSWLHNESYPQNLFHKSTLTYPTALQAYKDRLDAAEPDLFVNDESNVELSFRDLHNASGKALEKYNIHTSMKLTEWLGLDTVADPADSTKLVVVARKPDPRCRFIYVYGEHSRAPLKTTRKMLARILTFHQVMPIYLDFISVFGSQSEPRDRRFSGFREQSTLSDPPRGLAIPSLGRSGRQYQLCYNLKSVALASKDTTNSRLNEWSIRPAVIHHQFDVVNGTSLWIVTKGNHDLQERYKELTGKDGRPEDRSFGSVEECLRSSLAAHLMFCHWSTEDWRWYILWLETVIEEQTSMVILGARGPGHAYRLSKPEHVQHLQLWEDKINEVIMILEANVDIMLAMCRFYDGLRKNKDVPQKLKDDCDLDITTFTAQVEDMVSDFKMQIARAKLQVKITSDRKEMVIQHLQSQATERMERLNQNMEREAIVMRIITIVTLVYLPATFVSTFFSTDIVKYQTQNGGPPHDGTFSKAAMYRWLQVTLPLTFATLIAAIVSLKLTERKRRKQQQPAGYKIWKRWTQNRTQDVELSKLSSHTSTDSIV</sequence>